<dbReference type="OrthoDB" id="131003at2157"/>
<keyword evidence="3" id="KW-1185">Reference proteome</keyword>
<dbReference type="PROSITE" id="PS51186">
    <property type="entry name" value="GNAT"/>
    <property type="match status" value="1"/>
</dbReference>
<dbReference type="EMBL" id="CP009506">
    <property type="protein sequence ID" value="AKB30586.1"/>
    <property type="molecule type" value="Genomic_DNA"/>
</dbReference>
<evidence type="ECO:0000259" key="1">
    <source>
        <dbReference type="PROSITE" id="PS51186"/>
    </source>
</evidence>
<dbReference type="CDD" id="cd04301">
    <property type="entry name" value="NAT_SF"/>
    <property type="match status" value="1"/>
</dbReference>
<dbReference type="InterPro" id="IPR000182">
    <property type="entry name" value="GNAT_dom"/>
</dbReference>
<sequence>MDLLIRPVRLSDSEDINEMRRQENVRANTLALATETIAFTEGFLKSLGNDDYVLVAELDGKVVGMVGVHPFKSARQRHIACLGMMVRTEYQGQGIGKKLLENILDLADNWLMLVRVELDVTSDNERAIHLYRSFGFELEGKKKYSIIKDGKYADLLMMARYRIPAQFN</sequence>
<dbReference type="Proteomes" id="UP000033111">
    <property type="component" value="Chromosome"/>
</dbReference>
<keyword evidence="2" id="KW-0808">Transferase</keyword>
<accession>A0A0E3L9N6</accession>
<dbReference type="PANTHER" id="PTHR43415:SF3">
    <property type="entry name" value="GNAT-FAMILY ACETYLTRANSFERASE"/>
    <property type="match status" value="1"/>
</dbReference>
<dbReference type="PANTHER" id="PTHR43415">
    <property type="entry name" value="SPERMIDINE N(1)-ACETYLTRANSFERASE"/>
    <property type="match status" value="1"/>
</dbReference>
<dbReference type="PATRIC" id="fig|1434120.4.peg.5013"/>
<dbReference type="GeneID" id="24862822"/>
<evidence type="ECO:0000313" key="2">
    <source>
        <dbReference type="EMBL" id="AKB30586.1"/>
    </source>
</evidence>
<dbReference type="Gene3D" id="3.40.630.30">
    <property type="match status" value="1"/>
</dbReference>
<dbReference type="HOGENOM" id="CLU_013985_19_8_2"/>
<protein>
    <submittedName>
        <fullName evidence="2">Acetyltransferase (GNAT) family protein</fullName>
    </submittedName>
</protein>
<gene>
    <name evidence="2" type="ORF">MSSIT_3867</name>
</gene>
<dbReference type="KEGG" id="msw:MSSIT_3867"/>
<organism evidence="2 3">
    <name type="scientific">Methanosarcina siciliae T4/M</name>
    <dbReference type="NCBI Taxonomy" id="1434120"/>
    <lineage>
        <taxon>Archaea</taxon>
        <taxon>Methanobacteriati</taxon>
        <taxon>Methanobacteriota</taxon>
        <taxon>Stenosarchaea group</taxon>
        <taxon>Methanomicrobia</taxon>
        <taxon>Methanosarcinales</taxon>
        <taxon>Methanosarcinaceae</taxon>
        <taxon>Methanosarcina</taxon>
    </lineage>
</organism>
<dbReference type="GO" id="GO:0016747">
    <property type="term" value="F:acyltransferase activity, transferring groups other than amino-acyl groups"/>
    <property type="evidence" value="ECO:0007669"/>
    <property type="project" value="InterPro"/>
</dbReference>
<dbReference type="Pfam" id="PF00583">
    <property type="entry name" value="Acetyltransf_1"/>
    <property type="match status" value="1"/>
</dbReference>
<name>A0A0E3L9N6_9EURY</name>
<feature type="domain" description="N-acetyltransferase" evidence="1">
    <location>
        <begin position="3"/>
        <end position="162"/>
    </location>
</feature>
<dbReference type="InterPro" id="IPR016181">
    <property type="entry name" value="Acyl_CoA_acyltransferase"/>
</dbReference>
<reference evidence="2 3" key="1">
    <citation type="submission" date="2014-07" db="EMBL/GenBank/DDBJ databases">
        <title>Methanogenic archaea and the global carbon cycle.</title>
        <authorList>
            <person name="Henriksen J.R."/>
            <person name="Luke J."/>
            <person name="Reinhart S."/>
            <person name="Benedict M.N."/>
            <person name="Youngblut N.D."/>
            <person name="Metcalf M.E."/>
            <person name="Whitaker R.J."/>
            <person name="Metcalf W.W."/>
        </authorList>
    </citation>
    <scope>NUCLEOTIDE SEQUENCE [LARGE SCALE GENOMIC DNA]</scope>
    <source>
        <strain evidence="2 3">T4/M</strain>
    </source>
</reference>
<dbReference type="RefSeq" id="WP_048174299.1">
    <property type="nucleotide sequence ID" value="NZ_CP009506.1"/>
</dbReference>
<proteinExistence type="predicted"/>
<dbReference type="SUPFAM" id="SSF55729">
    <property type="entry name" value="Acyl-CoA N-acyltransferases (Nat)"/>
    <property type="match status" value="1"/>
</dbReference>
<evidence type="ECO:0000313" key="3">
    <source>
        <dbReference type="Proteomes" id="UP000033111"/>
    </source>
</evidence>
<dbReference type="AlphaFoldDB" id="A0A0E3L9N6"/>